<dbReference type="InterPro" id="IPR036188">
    <property type="entry name" value="FAD/NAD-bd_sf"/>
</dbReference>
<evidence type="ECO:0000259" key="7">
    <source>
        <dbReference type="Pfam" id="PF01593"/>
    </source>
</evidence>
<organism evidence="8 9">
    <name type="scientific">Stachybotrys elegans</name>
    <dbReference type="NCBI Taxonomy" id="80388"/>
    <lineage>
        <taxon>Eukaryota</taxon>
        <taxon>Fungi</taxon>
        <taxon>Dikarya</taxon>
        <taxon>Ascomycota</taxon>
        <taxon>Pezizomycotina</taxon>
        <taxon>Sordariomycetes</taxon>
        <taxon>Hypocreomycetidae</taxon>
        <taxon>Hypocreales</taxon>
        <taxon>Stachybotryaceae</taxon>
        <taxon>Stachybotrys</taxon>
    </lineage>
</organism>
<gene>
    <name evidence="8" type="ORF">B0I35DRAFT_348051</name>
</gene>
<dbReference type="Proteomes" id="UP000813444">
    <property type="component" value="Unassembled WGS sequence"/>
</dbReference>
<comment type="similarity">
    <text evidence="2 6">Belongs to the flavin monoamine oxidase family.</text>
</comment>
<proteinExistence type="inferred from homology"/>
<comment type="cofactor">
    <cofactor evidence="1 6">
        <name>FAD</name>
        <dbReference type="ChEBI" id="CHEBI:57692"/>
    </cofactor>
</comment>
<feature type="binding site" evidence="5">
    <location>
        <position position="484"/>
    </location>
    <ligand>
        <name>substrate</name>
    </ligand>
</feature>
<keyword evidence="3 6" id="KW-0560">Oxidoreductase</keyword>
<feature type="domain" description="Amine oxidase" evidence="7">
    <location>
        <begin position="155"/>
        <end position="596"/>
    </location>
</feature>
<evidence type="ECO:0000256" key="6">
    <source>
        <dbReference type="RuleBase" id="RU362067"/>
    </source>
</evidence>
<dbReference type="Gene3D" id="3.50.50.60">
    <property type="entry name" value="FAD/NAD(P)-binding domain"/>
    <property type="match status" value="1"/>
</dbReference>
<dbReference type="Gene3D" id="1.10.405.10">
    <property type="entry name" value="Guanine Nucleotide Dissociation Inhibitor, domain 1"/>
    <property type="match status" value="1"/>
</dbReference>
<dbReference type="InterPro" id="IPR035959">
    <property type="entry name" value="RutC-like_sf"/>
</dbReference>
<name>A0A8K0SWY3_9HYPO</name>
<dbReference type="PANTHER" id="PTHR43563">
    <property type="entry name" value="AMINE OXIDASE"/>
    <property type="match status" value="1"/>
</dbReference>
<dbReference type="SUPFAM" id="SSF51905">
    <property type="entry name" value="FAD/NAD(P)-binding domain"/>
    <property type="match status" value="1"/>
</dbReference>
<evidence type="ECO:0000256" key="2">
    <source>
        <dbReference type="ARBA" id="ARBA00005995"/>
    </source>
</evidence>
<protein>
    <recommendedName>
        <fullName evidence="6">Amine oxidase</fullName>
        <ecNumber evidence="6">1.4.3.-</ecNumber>
    </recommendedName>
</protein>
<dbReference type="OrthoDB" id="5046242at2759"/>
<accession>A0A8K0SWY3</accession>
<dbReference type="Gene3D" id="3.90.660.10">
    <property type="match status" value="1"/>
</dbReference>
<dbReference type="InterPro" id="IPR001613">
    <property type="entry name" value="Flavin_amine_oxidase"/>
</dbReference>
<evidence type="ECO:0000256" key="4">
    <source>
        <dbReference type="ARBA" id="ARBA00048448"/>
    </source>
</evidence>
<evidence type="ECO:0000256" key="5">
    <source>
        <dbReference type="PIRSR" id="PIRSR601613-1"/>
    </source>
</evidence>
<dbReference type="Gene3D" id="3.30.1330.40">
    <property type="entry name" value="RutC-like"/>
    <property type="match status" value="1"/>
</dbReference>
<keyword evidence="6" id="KW-0274">FAD</keyword>
<dbReference type="GO" id="GO:0097621">
    <property type="term" value="F:monoamine oxidase activity"/>
    <property type="evidence" value="ECO:0007669"/>
    <property type="project" value="UniProtKB-EC"/>
</dbReference>
<dbReference type="Pfam" id="PF01042">
    <property type="entry name" value="Ribonuc_L-PSP"/>
    <property type="match status" value="1"/>
</dbReference>
<evidence type="ECO:0000313" key="8">
    <source>
        <dbReference type="EMBL" id="KAH7324912.1"/>
    </source>
</evidence>
<dbReference type="EMBL" id="JAGPNK010000003">
    <property type="protein sequence ID" value="KAH7324912.1"/>
    <property type="molecule type" value="Genomic_DNA"/>
</dbReference>
<comment type="caution">
    <text evidence="8">The sequence shown here is derived from an EMBL/GenBank/DDBJ whole genome shotgun (WGS) entry which is preliminary data.</text>
</comment>
<dbReference type="PRINTS" id="PR00757">
    <property type="entry name" value="AMINEOXDASEF"/>
</dbReference>
<dbReference type="EC" id="1.4.3.-" evidence="6"/>
<evidence type="ECO:0000313" key="9">
    <source>
        <dbReference type="Proteomes" id="UP000813444"/>
    </source>
</evidence>
<dbReference type="InterPro" id="IPR002937">
    <property type="entry name" value="Amino_oxidase"/>
</dbReference>
<feature type="binding site" evidence="5">
    <location>
        <begin position="175"/>
        <end position="176"/>
    </location>
    <ligand>
        <name>FAD</name>
        <dbReference type="ChEBI" id="CHEBI:57692"/>
    </ligand>
</feature>
<dbReference type="CDD" id="cd00448">
    <property type="entry name" value="YjgF_YER057c_UK114_family"/>
    <property type="match status" value="1"/>
</dbReference>
<sequence>MSPVKTVDLSNTAKAYFAPATVSPAGRLIHVSGQVGSTKDGHVPADYESQIHLALLNLHKVIITAGSSVSNIAKLTLFIVNYNPADRKHTPIIEKFLRGHRPAITLVPVQQLAVAGWLFEIEAVVALPDPQPLPAPVAAGTPTESFDVVVVGAGLAGLAAAESLLKMNLSTVVLEARDRVGGKTWSQPLSSGGGIVEIGAAWLNDVNQPEVYALAKRLGVELIEQNTEGKVVAQTSDGSFKQFNYGDLPQFDADTVADIARIRDMCEADCQALSAWQPRDKSLDSMTFEAYLRSRGASPTSIATATVWTRAMLGQEPRDLSALFFLNYCVSGGGLLQMRSDRKGGGQHLRIRQGTQSLSKGLASSLPSNTVRLSSPVVSIVRQQGSDLVQVTTKDKVFMARKVILTVPSPVLKSISFSPKLSPAKQLWSQSTSYGYYTKAMMVFKSPFWAQKGFCGLTQSFTGPASVIRDTSSPADNKHVLTCFMSSAPGRAWAALSTPEREKKLLEQIGDFFGVQSTIASEFVEMIAYEWVNDEYAGFGCPCASLPPGVIETLGPDALREPCGDLYFAGTETAGEWKGYMEGAFRSGLRAAKEVLRDLESGPSARL</sequence>
<dbReference type="PANTHER" id="PTHR43563:SF14">
    <property type="entry name" value="AMINE OXIDASE"/>
    <property type="match status" value="1"/>
</dbReference>
<evidence type="ECO:0000256" key="3">
    <source>
        <dbReference type="ARBA" id="ARBA00023002"/>
    </source>
</evidence>
<dbReference type="SUPFAM" id="SSF54373">
    <property type="entry name" value="FAD-linked reductases, C-terminal domain"/>
    <property type="match status" value="1"/>
</dbReference>
<feature type="binding site" evidence="5">
    <location>
        <position position="377"/>
    </location>
    <ligand>
        <name>FAD</name>
        <dbReference type="ChEBI" id="CHEBI:57692"/>
    </ligand>
</feature>
<dbReference type="Pfam" id="PF01593">
    <property type="entry name" value="Amino_oxidase"/>
    <property type="match status" value="1"/>
</dbReference>
<feature type="binding site" evidence="5">
    <location>
        <position position="572"/>
    </location>
    <ligand>
        <name>FAD</name>
        <dbReference type="ChEBI" id="CHEBI:57692"/>
    </ligand>
</feature>
<reference evidence="8" key="1">
    <citation type="journal article" date="2021" name="Nat. Commun.">
        <title>Genetic determinants of endophytism in the Arabidopsis root mycobiome.</title>
        <authorList>
            <person name="Mesny F."/>
            <person name="Miyauchi S."/>
            <person name="Thiergart T."/>
            <person name="Pickel B."/>
            <person name="Atanasova L."/>
            <person name="Karlsson M."/>
            <person name="Huettel B."/>
            <person name="Barry K.W."/>
            <person name="Haridas S."/>
            <person name="Chen C."/>
            <person name="Bauer D."/>
            <person name="Andreopoulos W."/>
            <person name="Pangilinan J."/>
            <person name="LaButti K."/>
            <person name="Riley R."/>
            <person name="Lipzen A."/>
            <person name="Clum A."/>
            <person name="Drula E."/>
            <person name="Henrissat B."/>
            <person name="Kohler A."/>
            <person name="Grigoriev I.V."/>
            <person name="Martin F.M."/>
            <person name="Hacquard S."/>
        </authorList>
    </citation>
    <scope>NUCLEOTIDE SEQUENCE</scope>
    <source>
        <strain evidence="8">MPI-CAGE-CH-0235</strain>
    </source>
</reference>
<keyword evidence="9" id="KW-1185">Reference proteome</keyword>
<dbReference type="SUPFAM" id="SSF55298">
    <property type="entry name" value="YjgF-like"/>
    <property type="match status" value="1"/>
</dbReference>
<keyword evidence="6" id="KW-0285">Flavoprotein</keyword>
<comment type="catalytic activity">
    <reaction evidence="4">
        <text>a secondary aliphatic amine + O2 + H2O = a primary amine + an aldehyde + H2O2</text>
        <dbReference type="Rhea" id="RHEA:26414"/>
        <dbReference type="ChEBI" id="CHEBI:15377"/>
        <dbReference type="ChEBI" id="CHEBI:15379"/>
        <dbReference type="ChEBI" id="CHEBI:16240"/>
        <dbReference type="ChEBI" id="CHEBI:17478"/>
        <dbReference type="ChEBI" id="CHEBI:58855"/>
        <dbReference type="ChEBI" id="CHEBI:65296"/>
        <dbReference type="EC" id="1.4.3.4"/>
    </reaction>
</comment>
<dbReference type="AlphaFoldDB" id="A0A8K0SWY3"/>
<dbReference type="InterPro" id="IPR050703">
    <property type="entry name" value="Flavin_MAO"/>
</dbReference>
<dbReference type="InterPro" id="IPR006175">
    <property type="entry name" value="YjgF/YER057c/UK114"/>
</dbReference>
<evidence type="ECO:0000256" key="1">
    <source>
        <dbReference type="ARBA" id="ARBA00001974"/>
    </source>
</evidence>